<reference evidence="4 5" key="1">
    <citation type="submission" date="2013-11" db="EMBL/GenBank/DDBJ databases">
        <title>Draft genome of the bovine lungworm Dictyocaulus viviparus.</title>
        <authorList>
            <person name="Mitreva M."/>
        </authorList>
    </citation>
    <scope>NUCLEOTIDE SEQUENCE [LARGE SCALE GENOMIC DNA]</scope>
    <source>
        <strain evidence="4 5">HannoverDv2000</strain>
    </source>
</reference>
<evidence type="ECO:0000256" key="1">
    <source>
        <dbReference type="PROSITE-ProRule" id="PRU00266"/>
    </source>
</evidence>
<protein>
    <recommendedName>
        <fullName evidence="6">G-patch domain protein</fullName>
    </recommendedName>
</protein>
<accession>A0A0D8Y6C3</accession>
<sequence length="189" mass="21182">MGRWTLTCDWNRKTCSVMLFRFFTTFRIDGRRKDMFKNTRPKIGGVGMRLMQKMGWRPGEGLGPDGTGAIEPLVIDVKNDRRGLVSQEDHSSKYSSAPSTSDVSVTKHPVSMLMELCAKRKWATPTFNHTENGPSNMREFRCSAVVNGIEYQSNVVSRSKKDAKSIACRVVLQSLGLIPRDPSLPVILS</sequence>
<dbReference type="Pfam" id="PF01585">
    <property type="entry name" value="G-patch"/>
    <property type="match status" value="1"/>
</dbReference>
<dbReference type="GO" id="GO:0003723">
    <property type="term" value="F:RNA binding"/>
    <property type="evidence" value="ECO:0007669"/>
    <property type="project" value="UniProtKB-UniRule"/>
</dbReference>
<dbReference type="EMBL" id="KN716165">
    <property type="protein sequence ID" value="KJH52403.1"/>
    <property type="molecule type" value="Genomic_DNA"/>
</dbReference>
<dbReference type="STRING" id="29172.A0A0D8Y6C3"/>
<dbReference type="PROSITE" id="PS50137">
    <property type="entry name" value="DS_RBD"/>
    <property type="match status" value="1"/>
</dbReference>
<dbReference type="PANTHER" id="PTHR46528">
    <property type="entry name" value="PROTEIN SON"/>
    <property type="match status" value="1"/>
</dbReference>
<evidence type="ECO:0000313" key="4">
    <source>
        <dbReference type="EMBL" id="KJH52403.1"/>
    </source>
</evidence>
<dbReference type="Proteomes" id="UP000053766">
    <property type="component" value="Unassembled WGS sequence"/>
</dbReference>
<organism evidence="4 5">
    <name type="scientific">Dictyocaulus viviparus</name>
    <name type="common">Bovine lungworm</name>
    <dbReference type="NCBI Taxonomy" id="29172"/>
    <lineage>
        <taxon>Eukaryota</taxon>
        <taxon>Metazoa</taxon>
        <taxon>Ecdysozoa</taxon>
        <taxon>Nematoda</taxon>
        <taxon>Chromadorea</taxon>
        <taxon>Rhabditida</taxon>
        <taxon>Rhabditina</taxon>
        <taxon>Rhabditomorpha</taxon>
        <taxon>Strongyloidea</taxon>
        <taxon>Metastrongylidae</taxon>
        <taxon>Dictyocaulus</taxon>
    </lineage>
</organism>
<evidence type="ECO:0000313" key="5">
    <source>
        <dbReference type="Proteomes" id="UP000053766"/>
    </source>
</evidence>
<keyword evidence="5" id="KW-1185">Reference proteome</keyword>
<evidence type="ECO:0008006" key="6">
    <source>
        <dbReference type="Google" id="ProtNLM"/>
    </source>
</evidence>
<dbReference type="CDD" id="cd19870">
    <property type="entry name" value="DSRM_SON-like"/>
    <property type="match status" value="1"/>
</dbReference>
<proteinExistence type="predicted"/>
<dbReference type="InterPro" id="IPR014720">
    <property type="entry name" value="dsRBD_dom"/>
</dbReference>
<feature type="domain" description="DRBM" evidence="2">
    <location>
        <begin position="108"/>
        <end position="177"/>
    </location>
</feature>
<keyword evidence="1" id="KW-0694">RNA-binding</keyword>
<dbReference type="Gene3D" id="3.30.160.20">
    <property type="match status" value="1"/>
</dbReference>
<dbReference type="OrthoDB" id="786951at2759"/>
<gene>
    <name evidence="4" type="ORF">DICVIV_01380</name>
</gene>
<dbReference type="AlphaFoldDB" id="A0A0D8Y6C3"/>
<dbReference type="Pfam" id="PF00035">
    <property type="entry name" value="dsrm"/>
    <property type="match status" value="1"/>
</dbReference>
<name>A0A0D8Y6C3_DICVI</name>
<dbReference type="InterPro" id="IPR000467">
    <property type="entry name" value="G_patch_dom"/>
</dbReference>
<dbReference type="GO" id="GO:0051726">
    <property type="term" value="P:regulation of cell cycle"/>
    <property type="evidence" value="ECO:0007669"/>
    <property type="project" value="InterPro"/>
</dbReference>
<dbReference type="SMART" id="SM00443">
    <property type="entry name" value="G_patch"/>
    <property type="match status" value="1"/>
</dbReference>
<dbReference type="PROSITE" id="PS50174">
    <property type="entry name" value="G_PATCH"/>
    <property type="match status" value="1"/>
</dbReference>
<dbReference type="PANTHER" id="PTHR46528:SF1">
    <property type="entry name" value="PROTEIN SON"/>
    <property type="match status" value="1"/>
</dbReference>
<evidence type="ECO:0000259" key="2">
    <source>
        <dbReference type="PROSITE" id="PS50137"/>
    </source>
</evidence>
<evidence type="ECO:0000259" key="3">
    <source>
        <dbReference type="PROSITE" id="PS50174"/>
    </source>
</evidence>
<dbReference type="GO" id="GO:0048024">
    <property type="term" value="P:regulation of mRNA splicing, via spliceosome"/>
    <property type="evidence" value="ECO:0007669"/>
    <property type="project" value="TreeGrafter"/>
</dbReference>
<dbReference type="SUPFAM" id="SSF54768">
    <property type="entry name" value="dsRNA-binding domain-like"/>
    <property type="match status" value="1"/>
</dbReference>
<feature type="domain" description="G-patch" evidence="3">
    <location>
        <begin position="43"/>
        <end position="89"/>
    </location>
</feature>
<dbReference type="SMART" id="SM00358">
    <property type="entry name" value="DSRM"/>
    <property type="match status" value="1"/>
</dbReference>
<dbReference type="InterPro" id="IPR032922">
    <property type="entry name" value="SON"/>
</dbReference>
<reference evidence="5" key="2">
    <citation type="journal article" date="2016" name="Sci. Rep.">
        <title>Dictyocaulus viviparus genome, variome and transcriptome elucidate lungworm biology and support future intervention.</title>
        <authorList>
            <person name="McNulty S.N."/>
            <person name="Strube C."/>
            <person name="Rosa B.A."/>
            <person name="Martin J.C."/>
            <person name="Tyagi R."/>
            <person name="Choi Y.J."/>
            <person name="Wang Q."/>
            <person name="Hallsworth Pepin K."/>
            <person name="Zhang X."/>
            <person name="Ozersky P."/>
            <person name="Wilson R.K."/>
            <person name="Sternberg P.W."/>
            <person name="Gasser R.B."/>
            <person name="Mitreva M."/>
        </authorList>
    </citation>
    <scope>NUCLEOTIDE SEQUENCE [LARGE SCALE GENOMIC DNA]</scope>
    <source>
        <strain evidence="5">HannoverDv2000</strain>
    </source>
</reference>